<dbReference type="AlphaFoldDB" id="A0A0S4QPN4"/>
<evidence type="ECO:0000313" key="2">
    <source>
        <dbReference type="Proteomes" id="UP000198802"/>
    </source>
</evidence>
<reference evidence="2" key="1">
    <citation type="submission" date="2015-11" db="EMBL/GenBank/DDBJ databases">
        <authorList>
            <person name="Varghese N."/>
        </authorList>
    </citation>
    <scope>NUCLEOTIDE SEQUENCE [LARGE SCALE GENOMIC DNA]</scope>
    <source>
        <strain evidence="2">DSM 45899</strain>
    </source>
</reference>
<dbReference type="EMBL" id="FAOZ01000011">
    <property type="protein sequence ID" value="CUU57268.1"/>
    <property type="molecule type" value="Genomic_DNA"/>
</dbReference>
<dbReference type="RefSeq" id="WP_165615683.1">
    <property type="nucleotide sequence ID" value="NZ_FAOZ01000011.1"/>
</dbReference>
<sequence length="52" mass="5472">MKQLIWPWGVTIFIIFFMVTSPGDAADVVHSAFGALGTVADGLSSFVSDVAV</sequence>
<evidence type="ECO:0000313" key="1">
    <source>
        <dbReference type="EMBL" id="CUU57268.1"/>
    </source>
</evidence>
<proteinExistence type="predicted"/>
<accession>A0A0S4QPN4</accession>
<name>A0A0S4QPN4_9ACTN</name>
<gene>
    <name evidence="1" type="ORF">Ga0074812_111104</name>
</gene>
<organism evidence="1 2">
    <name type="scientific">Parafrankia irregularis</name>
    <dbReference type="NCBI Taxonomy" id="795642"/>
    <lineage>
        <taxon>Bacteria</taxon>
        <taxon>Bacillati</taxon>
        <taxon>Actinomycetota</taxon>
        <taxon>Actinomycetes</taxon>
        <taxon>Frankiales</taxon>
        <taxon>Frankiaceae</taxon>
        <taxon>Parafrankia</taxon>
    </lineage>
</organism>
<keyword evidence="2" id="KW-1185">Reference proteome</keyword>
<dbReference type="Proteomes" id="UP000198802">
    <property type="component" value="Unassembled WGS sequence"/>
</dbReference>
<protein>
    <submittedName>
        <fullName evidence="1">Uncharacterized protein</fullName>
    </submittedName>
</protein>